<dbReference type="EMBL" id="JWZX01001986">
    <property type="protein sequence ID" value="KOO31565.1"/>
    <property type="molecule type" value="Genomic_DNA"/>
</dbReference>
<reference evidence="4" key="1">
    <citation type="journal article" date="2015" name="PLoS Genet.">
        <title>Genome Sequence and Transcriptome Analyses of Chrysochromulina tobin: Metabolic Tools for Enhanced Algal Fitness in the Prominent Order Prymnesiales (Haptophyceae).</title>
        <authorList>
            <person name="Hovde B.T."/>
            <person name="Deodato C.R."/>
            <person name="Hunsperger H.M."/>
            <person name="Ryken S.A."/>
            <person name="Yost W."/>
            <person name="Jha R.K."/>
            <person name="Patterson J."/>
            <person name="Monnat R.J. Jr."/>
            <person name="Barlow S.B."/>
            <person name="Starkenburg S.R."/>
            <person name="Cattolico R.A."/>
        </authorList>
    </citation>
    <scope>NUCLEOTIDE SEQUENCE</scope>
    <source>
        <strain evidence="4">CCMP291</strain>
    </source>
</reference>
<feature type="domain" description="NADP-dependent oxidoreductase" evidence="2">
    <location>
        <begin position="71"/>
        <end position="334"/>
    </location>
</feature>
<dbReference type="OrthoDB" id="416253at2759"/>
<dbReference type="Pfam" id="PF00248">
    <property type="entry name" value="Aldo_ket_red"/>
    <property type="match status" value="1"/>
</dbReference>
<feature type="signal peptide" evidence="1">
    <location>
        <begin position="1"/>
        <end position="20"/>
    </location>
</feature>
<evidence type="ECO:0000313" key="4">
    <source>
        <dbReference type="Proteomes" id="UP000037460"/>
    </source>
</evidence>
<dbReference type="Proteomes" id="UP000037460">
    <property type="component" value="Unassembled WGS sequence"/>
</dbReference>
<proteinExistence type="predicted"/>
<feature type="chain" id="PRO_5005602313" evidence="1">
    <location>
        <begin position="21"/>
        <end position="361"/>
    </location>
</feature>
<comment type="caution">
    <text evidence="3">The sequence shown here is derived from an EMBL/GenBank/DDBJ whole genome shotgun (WGS) entry which is preliminary data.</text>
</comment>
<evidence type="ECO:0000259" key="2">
    <source>
        <dbReference type="Pfam" id="PF00248"/>
    </source>
</evidence>
<keyword evidence="1" id="KW-0732">Signal</keyword>
<dbReference type="InterPro" id="IPR023210">
    <property type="entry name" value="NADP_OxRdtase_dom"/>
</dbReference>
<sequence length="361" mass="38021">MLMAALVATAVSLILPPLQANRRAAIVGVAALSSGCSWPGAVEAFAPADKVATSWALPGGVVMPTLALNTAGLDAEGSERALIEAYTAGFRHVDFHPGIERDGVARALASMPAADRSRLFLTTKIRKPPVGTTPDAAYALVGSQLAEDLGVLGVERIDLLMLRDSPDCAVMQAQWQAMEAALAAGRTRSVGVINYCEASLRCILASAKTLPALNYIMQHVGMGVDALGLRAFGESRGLRTFAYGAVGEPGPSIEILTNPSLRRIGRARGRETEEVALRWALQNGCAVSVRPTTDFGLGRSTCLAGAACRAGLQQRAKAFEWSLTAAEMAELDALRSPPGNPTLFSSTFCPDSFFAQQQAKH</sequence>
<keyword evidence="4" id="KW-1185">Reference proteome</keyword>
<dbReference type="PANTHER" id="PTHR43827">
    <property type="entry name" value="2,5-DIKETO-D-GLUCONIC ACID REDUCTASE"/>
    <property type="match status" value="1"/>
</dbReference>
<dbReference type="AlphaFoldDB" id="A0A0M0JYD3"/>
<protein>
    <submittedName>
        <fullName evidence="3">FAD-dependent oxidoreductase-like protein</fullName>
    </submittedName>
</protein>
<dbReference type="PANTHER" id="PTHR43827:SF8">
    <property type="entry name" value="ALDO_KETO REDUCTASE FAMILY PROTEIN"/>
    <property type="match status" value="1"/>
</dbReference>
<dbReference type="Gene3D" id="3.20.20.100">
    <property type="entry name" value="NADP-dependent oxidoreductase domain"/>
    <property type="match status" value="1"/>
</dbReference>
<accession>A0A0M0JYD3</accession>
<dbReference type="SUPFAM" id="SSF51430">
    <property type="entry name" value="NAD(P)-linked oxidoreductase"/>
    <property type="match status" value="1"/>
</dbReference>
<gene>
    <name evidence="3" type="ORF">Ctob_005988</name>
</gene>
<dbReference type="InterPro" id="IPR020471">
    <property type="entry name" value="AKR"/>
</dbReference>
<dbReference type="InterPro" id="IPR036812">
    <property type="entry name" value="NAD(P)_OxRdtase_dom_sf"/>
</dbReference>
<name>A0A0M0JYD3_9EUKA</name>
<evidence type="ECO:0000256" key="1">
    <source>
        <dbReference type="SAM" id="SignalP"/>
    </source>
</evidence>
<organism evidence="3 4">
    <name type="scientific">Chrysochromulina tobinii</name>
    <dbReference type="NCBI Taxonomy" id="1460289"/>
    <lineage>
        <taxon>Eukaryota</taxon>
        <taxon>Haptista</taxon>
        <taxon>Haptophyta</taxon>
        <taxon>Prymnesiophyceae</taxon>
        <taxon>Prymnesiales</taxon>
        <taxon>Chrysochromulinaceae</taxon>
        <taxon>Chrysochromulina</taxon>
    </lineage>
</organism>
<evidence type="ECO:0000313" key="3">
    <source>
        <dbReference type="EMBL" id="KOO31565.1"/>
    </source>
</evidence>
<dbReference type="PRINTS" id="PR00069">
    <property type="entry name" value="ALDKETRDTASE"/>
</dbReference>
<dbReference type="GO" id="GO:0016491">
    <property type="term" value="F:oxidoreductase activity"/>
    <property type="evidence" value="ECO:0007669"/>
    <property type="project" value="InterPro"/>
</dbReference>